<reference evidence="6" key="1">
    <citation type="submission" date="2013-09" db="EMBL/GenBank/DDBJ databases">
        <title>The Genome Sequence of Anopheles maculatus species B.</title>
        <authorList>
            <consortium name="The Broad Institute Genomics Platform"/>
            <person name="Neafsey D.E."/>
            <person name="Besansky N."/>
            <person name="Howell P."/>
            <person name="Walton C."/>
            <person name="Young S.K."/>
            <person name="Zeng Q."/>
            <person name="Gargeya S."/>
            <person name="Fitzgerald M."/>
            <person name="Haas B."/>
            <person name="Abouelleil A."/>
            <person name="Allen A.W."/>
            <person name="Alvarado L."/>
            <person name="Arachchi H.M."/>
            <person name="Berlin A.M."/>
            <person name="Chapman S.B."/>
            <person name="Gainer-Dewar J."/>
            <person name="Goldberg J."/>
            <person name="Griggs A."/>
            <person name="Gujja S."/>
            <person name="Hansen M."/>
            <person name="Howarth C."/>
            <person name="Imamovic A."/>
            <person name="Ireland A."/>
            <person name="Larimer J."/>
            <person name="McCowan C."/>
            <person name="Murphy C."/>
            <person name="Pearson M."/>
            <person name="Poon T.W."/>
            <person name="Priest M."/>
            <person name="Roberts A."/>
            <person name="Saif S."/>
            <person name="Shea T."/>
            <person name="Sisk P."/>
            <person name="Sykes S."/>
            <person name="Wortman J."/>
            <person name="Nusbaum C."/>
            <person name="Birren B."/>
        </authorList>
    </citation>
    <scope>NUCLEOTIDE SEQUENCE [LARGE SCALE GENOMIC DNA]</scope>
    <source>
        <strain evidence="6">maculatus3</strain>
    </source>
</reference>
<proteinExistence type="inferred from homology"/>
<organism evidence="5 6">
    <name type="scientific">Anopheles maculatus</name>
    <dbReference type="NCBI Taxonomy" id="74869"/>
    <lineage>
        <taxon>Eukaryota</taxon>
        <taxon>Metazoa</taxon>
        <taxon>Ecdysozoa</taxon>
        <taxon>Arthropoda</taxon>
        <taxon>Hexapoda</taxon>
        <taxon>Insecta</taxon>
        <taxon>Pterygota</taxon>
        <taxon>Neoptera</taxon>
        <taxon>Endopterygota</taxon>
        <taxon>Diptera</taxon>
        <taxon>Nematocera</taxon>
        <taxon>Culicoidea</taxon>
        <taxon>Culicidae</taxon>
        <taxon>Anophelinae</taxon>
        <taxon>Anopheles</taxon>
        <taxon>Anopheles maculatus group</taxon>
    </lineage>
</organism>
<dbReference type="InterPro" id="IPR013098">
    <property type="entry name" value="Ig_I-set"/>
</dbReference>
<keyword evidence="2" id="KW-0393">Immunoglobulin domain</keyword>
<feature type="compositionally biased region" description="Low complexity" evidence="3">
    <location>
        <begin position="40"/>
        <end position="55"/>
    </location>
</feature>
<dbReference type="SUPFAM" id="SSF48726">
    <property type="entry name" value="Immunoglobulin"/>
    <property type="match status" value="1"/>
</dbReference>
<protein>
    <submittedName>
        <fullName evidence="5">Ig-like domain-containing protein</fullName>
    </submittedName>
</protein>
<comment type="similarity">
    <text evidence="1">Belongs to the protein kinase superfamily. CAMK Ser/Thr protein kinase family.</text>
</comment>
<accession>A0A182T5U3</accession>
<evidence type="ECO:0000259" key="4">
    <source>
        <dbReference type="PROSITE" id="PS50835"/>
    </source>
</evidence>
<dbReference type="PANTHER" id="PTHR47633:SF4">
    <property type="entry name" value="MYOPALLADIN ISOFORM X1"/>
    <property type="match status" value="1"/>
</dbReference>
<dbReference type="SMART" id="SM00408">
    <property type="entry name" value="IGc2"/>
    <property type="match status" value="1"/>
</dbReference>
<evidence type="ECO:0000256" key="3">
    <source>
        <dbReference type="SAM" id="MobiDB-lite"/>
    </source>
</evidence>
<dbReference type="EnsemblMetazoa" id="AMAM020222-RA">
    <property type="protein sequence ID" value="AMAM020222-PA"/>
    <property type="gene ID" value="AMAM020222"/>
</dbReference>
<dbReference type="VEuPathDB" id="VectorBase:AMAM020222"/>
<feature type="compositionally biased region" description="Polar residues" evidence="3">
    <location>
        <begin position="26"/>
        <end position="36"/>
    </location>
</feature>
<dbReference type="PANTHER" id="PTHR47633">
    <property type="entry name" value="IMMUNOGLOBULIN"/>
    <property type="match status" value="1"/>
</dbReference>
<feature type="domain" description="Ig-like" evidence="4">
    <location>
        <begin position="74"/>
        <end position="165"/>
    </location>
</feature>
<dbReference type="Pfam" id="PF07679">
    <property type="entry name" value="I-set"/>
    <property type="match status" value="1"/>
</dbReference>
<dbReference type="InterPro" id="IPR007110">
    <property type="entry name" value="Ig-like_dom"/>
</dbReference>
<dbReference type="Gene3D" id="2.60.40.10">
    <property type="entry name" value="Immunoglobulins"/>
    <property type="match status" value="1"/>
</dbReference>
<dbReference type="PROSITE" id="PS50835">
    <property type="entry name" value="IG_LIKE"/>
    <property type="match status" value="1"/>
</dbReference>
<feature type="region of interest" description="Disordered" evidence="3">
    <location>
        <begin position="26"/>
        <end position="72"/>
    </location>
</feature>
<sequence length="167" mass="17721">MTGCRTKGVLQQQHGGYIQQSTTPLASITPGLQTPTGGAPFQQQPQQQVPLQPQPTYGMTAPTPVAAGPGDYSPPVFEQIFKNSRFAQGGNALFEGKLKGNPKPEVSWTRKGAPLLDSSKHRLSYNPATGAVSLLINQIGPGDEGEYTCKARNAVGEAICSVFIQPE</sequence>
<keyword evidence="6" id="KW-1185">Reference proteome</keyword>
<reference evidence="5" key="2">
    <citation type="submission" date="2020-05" db="UniProtKB">
        <authorList>
            <consortium name="EnsemblMetazoa"/>
        </authorList>
    </citation>
    <scope>IDENTIFICATION</scope>
    <source>
        <strain evidence="5">maculatus3</strain>
    </source>
</reference>
<evidence type="ECO:0000313" key="6">
    <source>
        <dbReference type="Proteomes" id="UP000075901"/>
    </source>
</evidence>
<dbReference type="InterPro" id="IPR013783">
    <property type="entry name" value="Ig-like_fold"/>
</dbReference>
<evidence type="ECO:0000256" key="1">
    <source>
        <dbReference type="ARBA" id="ARBA00006692"/>
    </source>
</evidence>
<dbReference type="Proteomes" id="UP000075901">
    <property type="component" value="Unassembled WGS sequence"/>
</dbReference>
<dbReference type="FunFam" id="2.60.40.10:FF:000080">
    <property type="entry name" value="Myosin light chain kinase, smooth muscle"/>
    <property type="match status" value="1"/>
</dbReference>
<name>A0A182T5U3_9DIPT</name>
<dbReference type="AlphaFoldDB" id="A0A182T5U3"/>
<evidence type="ECO:0000256" key="2">
    <source>
        <dbReference type="ARBA" id="ARBA00023319"/>
    </source>
</evidence>
<evidence type="ECO:0000313" key="5">
    <source>
        <dbReference type="EnsemblMetazoa" id="AMAM020222-PA"/>
    </source>
</evidence>
<dbReference type="InterPro" id="IPR036179">
    <property type="entry name" value="Ig-like_dom_sf"/>
</dbReference>
<dbReference type="InterPro" id="IPR003598">
    <property type="entry name" value="Ig_sub2"/>
</dbReference>